<evidence type="ECO:0000256" key="14">
    <source>
        <dbReference type="ARBA" id="ARBA00023242"/>
    </source>
</evidence>
<evidence type="ECO:0000256" key="16">
    <source>
        <dbReference type="ARBA" id="ARBA00077235"/>
    </source>
</evidence>
<dbReference type="PROSITE" id="PS50237">
    <property type="entry name" value="HECT"/>
    <property type="match status" value="1"/>
</dbReference>
<sequence>MSSGDKTEKERVEGTRSESSGGPLHSSGEDPKEERMKRAAVKQLIERYYYQLTDGCGKPDCSNVVCASCQKFQFPNLTRDQAAVEALKQFRLKAELCGDSPYKVAKSSSEQKNGCSSNDPDVRSDSCVVSHVSLQSHDKPARPDNCPLEGTSSEKMCTSSSSKNVPSPAASGNIMDASPTQIEGAQSSAPEVKHLSESSLLKIIEECEAIHNWSYLIRTIGSVFNNPDSLLKSFLKCESPNISKEELHSMEVDMDKDTDDRAGYMETEAADSDGAEEQSPSISNEDSPHHGHVKLKRDEVSVDVASMRRAFTKLFSLPNSPFQSSLSNALRSLSRTVEMEFRYHQAYERNNEYLNIFIIVFEILTMDSRGDLENAIPHIFRAAGLLPLAAQAKLARVWAKYPQDKLKEILGFLHQVITLKILSTQWSSVFTFNDDHTITGAAEVMRIVYYACVLGGQMDPIALLEREKDANRELEESMQELLEGAMGREKERLQPKEDPLGKELGVNSLDCRKPLIPWEDFVNDLVSDGIRMEKDYANYKADGDKFSFLSHPFLLTTAMKNLGMYYDSKIRMVNERRVSLLQSLVNGAPTVPYLRIRIRRDHVIDDALVNLEMVAMDNPQDLKKQLYVEFEDEQGIDEGGVSKEFFQLVLEEIFNPDIGMFTYDEETKNFWFNSTSFENDSQFTLIGIVLGLAIYNSVILDIHFPMVVYRKLMGKLGTFEDLKDSHVTLAKGLMELLEYDGDVEEMFMQTFCVSYTDVFGSTITQQLKTNGDRIPVTNDNRQNFDFHALEEATEYDGGFTAASPVIRYFWEVVHAFSEEQQRKLLQFATGSDCVPVGGLSKLKLVIARHGPDSDRLPTAHTCFNVLLLPDYSSKEKLEERLSKAINYAKGFGML</sequence>
<keyword evidence="5" id="KW-0963">Cytoplasm</keyword>
<dbReference type="InterPro" id="IPR035983">
    <property type="entry name" value="Hect_E3_ubiquitin_ligase"/>
</dbReference>
<evidence type="ECO:0000256" key="4">
    <source>
        <dbReference type="ARBA" id="ARBA00012485"/>
    </source>
</evidence>
<keyword evidence="9" id="KW-0863">Zinc-finger</keyword>
<dbReference type="GO" id="GO:0010604">
    <property type="term" value="P:positive regulation of macromolecule metabolic process"/>
    <property type="evidence" value="ECO:0007669"/>
    <property type="project" value="UniProtKB-ARBA"/>
</dbReference>
<feature type="region of interest" description="Disordered" evidence="19">
    <location>
        <begin position="1"/>
        <end position="38"/>
    </location>
</feature>
<dbReference type="GO" id="GO:0042752">
    <property type="term" value="P:regulation of circadian rhythm"/>
    <property type="evidence" value="ECO:0007669"/>
    <property type="project" value="UniProtKB-ARBA"/>
</dbReference>
<keyword evidence="14" id="KW-0539">Nucleus</keyword>
<name>A0AAD9JB27_9ANNE</name>
<evidence type="ECO:0000256" key="5">
    <source>
        <dbReference type="ARBA" id="ARBA00022490"/>
    </source>
</evidence>
<dbReference type="GO" id="GO:0006511">
    <property type="term" value="P:ubiquitin-dependent protein catabolic process"/>
    <property type="evidence" value="ECO:0007669"/>
    <property type="project" value="UniProtKB-ARBA"/>
</dbReference>
<gene>
    <name evidence="21" type="ORF">LSH36_451g01060</name>
</gene>
<dbReference type="GO" id="GO:0048731">
    <property type="term" value="P:system development"/>
    <property type="evidence" value="ECO:0007669"/>
    <property type="project" value="UniProtKB-ARBA"/>
</dbReference>
<dbReference type="FunFam" id="3.30.2410.10:FF:000003">
    <property type="entry name" value="probable E3 ubiquitin-protein ligase HERC4 isoform X1"/>
    <property type="match status" value="1"/>
</dbReference>
<dbReference type="Gene3D" id="3.30.2160.10">
    <property type="entry name" value="Hect, E3 ligase catalytic domain"/>
    <property type="match status" value="1"/>
</dbReference>
<dbReference type="Proteomes" id="UP001208570">
    <property type="component" value="Unassembled WGS sequence"/>
</dbReference>
<feature type="region of interest" description="Disordered" evidence="19">
    <location>
        <begin position="269"/>
        <end position="295"/>
    </location>
</feature>
<feature type="active site" description="Glycyl thioester intermediate" evidence="18">
    <location>
        <position position="862"/>
    </location>
</feature>
<dbReference type="EC" id="2.3.2.26" evidence="4"/>
<dbReference type="SUPFAM" id="SSF56204">
    <property type="entry name" value="Hect, E3 ligase catalytic domain"/>
    <property type="match status" value="1"/>
</dbReference>
<accession>A0AAD9JB27</accession>
<keyword evidence="10 18" id="KW-0833">Ubl conjugation pathway</keyword>
<keyword evidence="22" id="KW-1185">Reference proteome</keyword>
<dbReference type="Gene3D" id="3.90.1750.10">
    <property type="entry name" value="Hect, E3 ligase catalytic domains"/>
    <property type="match status" value="1"/>
</dbReference>
<dbReference type="FunFam" id="3.90.1750.10:FF:000008">
    <property type="entry name" value="Putative ubiquitin-protein ligase E3A"/>
    <property type="match status" value="1"/>
</dbReference>
<dbReference type="InterPro" id="IPR032353">
    <property type="entry name" value="AZUL"/>
</dbReference>
<evidence type="ECO:0000256" key="10">
    <source>
        <dbReference type="ARBA" id="ARBA00022786"/>
    </source>
</evidence>
<evidence type="ECO:0000256" key="12">
    <source>
        <dbReference type="ARBA" id="ARBA00022942"/>
    </source>
</evidence>
<dbReference type="InterPro" id="IPR044611">
    <property type="entry name" value="E3A/B/C-like"/>
</dbReference>
<reference evidence="21" key="1">
    <citation type="journal article" date="2023" name="Mol. Biol. Evol.">
        <title>Third-Generation Sequencing Reveals the Adaptive Role of the Epigenome in Three Deep-Sea Polychaetes.</title>
        <authorList>
            <person name="Perez M."/>
            <person name="Aroh O."/>
            <person name="Sun Y."/>
            <person name="Lan Y."/>
            <person name="Juniper S.K."/>
            <person name="Young C.R."/>
            <person name="Angers B."/>
            <person name="Qian P.Y."/>
        </authorList>
    </citation>
    <scope>NUCLEOTIDE SEQUENCE</scope>
    <source>
        <strain evidence="21">P08H-3</strain>
    </source>
</reference>
<dbReference type="GO" id="GO:0008270">
    <property type="term" value="F:zinc ion binding"/>
    <property type="evidence" value="ECO:0007669"/>
    <property type="project" value="UniProtKB-KW"/>
</dbReference>
<dbReference type="Pfam" id="PF00632">
    <property type="entry name" value="HECT"/>
    <property type="match status" value="1"/>
</dbReference>
<dbReference type="GO" id="GO:0005634">
    <property type="term" value="C:nucleus"/>
    <property type="evidence" value="ECO:0007669"/>
    <property type="project" value="UniProtKB-SubCell"/>
</dbReference>
<evidence type="ECO:0000256" key="2">
    <source>
        <dbReference type="ARBA" id="ARBA00004123"/>
    </source>
</evidence>
<protein>
    <recommendedName>
        <fullName evidence="15">Ubiquitin-protein ligase E3A</fullName>
        <ecNumber evidence="4">2.3.2.26</ecNumber>
    </recommendedName>
    <alternativeName>
        <fullName evidence="17">HECT-type ubiquitin transferase E3A</fullName>
    </alternativeName>
    <alternativeName>
        <fullName evidence="16">Oncogenic protein-associated protein E6-AP</fullName>
    </alternativeName>
</protein>
<evidence type="ECO:0000256" key="6">
    <source>
        <dbReference type="ARBA" id="ARBA00022553"/>
    </source>
</evidence>
<keyword evidence="12" id="KW-0647">Proteasome</keyword>
<dbReference type="Gene3D" id="6.10.130.10">
    <property type="entry name" value="Ubiquitin-protein ligase E3A, N-terminal zinc-binding domain (AZUL)"/>
    <property type="match status" value="1"/>
</dbReference>
<dbReference type="GO" id="GO:0048511">
    <property type="term" value="P:rhythmic process"/>
    <property type="evidence" value="ECO:0007669"/>
    <property type="project" value="UniProtKB-KW"/>
</dbReference>
<comment type="caution">
    <text evidence="21">The sequence shown here is derived from an EMBL/GenBank/DDBJ whole genome shotgun (WGS) entry which is preliminary data.</text>
</comment>
<dbReference type="CDD" id="cd00078">
    <property type="entry name" value="HECTc"/>
    <property type="match status" value="1"/>
</dbReference>
<keyword evidence="7" id="KW-0808">Transferase</keyword>
<evidence type="ECO:0000256" key="8">
    <source>
        <dbReference type="ARBA" id="ARBA00022723"/>
    </source>
</evidence>
<keyword evidence="8" id="KW-0479">Metal-binding</keyword>
<dbReference type="Gene3D" id="3.30.2410.10">
    <property type="entry name" value="Hect, E3 ligase catalytic domain"/>
    <property type="match status" value="1"/>
</dbReference>
<evidence type="ECO:0000256" key="17">
    <source>
        <dbReference type="ARBA" id="ARBA00077264"/>
    </source>
</evidence>
<dbReference type="GO" id="GO:0000209">
    <property type="term" value="P:protein polyubiquitination"/>
    <property type="evidence" value="ECO:0007669"/>
    <property type="project" value="InterPro"/>
</dbReference>
<evidence type="ECO:0000256" key="7">
    <source>
        <dbReference type="ARBA" id="ARBA00022679"/>
    </source>
</evidence>
<feature type="region of interest" description="Disordered" evidence="19">
    <location>
        <begin position="132"/>
        <end position="170"/>
    </location>
</feature>
<dbReference type="GO" id="GO:0005737">
    <property type="term" value="C:cytoplasm"/>
    <property type="evidence" value="ECO:0007669"/>
    <property type="project" value="UniProtKB-SubCell"/>
</dbReference>
<dbReference type="FunFam" id="3.30.2160.10:FF:000004">
    <property type="entry name" value="probable E3 ubiquitin-protein ligase HERC4 isoform X1"/>
    <property type="match status" value="1"/>
</dbReference>
<comment type="catalytic activity">
    <reaction evidence="1">
        <text>S-ubiquitinyl-[E2 ubiquitin-conjugating enzyme]-L-cysteine + [acceptor protein]-L-lysine = [E2 ubiquitin-conjugating enzyme]-L-cysteine + N(6)-ubiquitinyl-[acceptor protein]-L-lysine.</text>
        <dbReference type="EC" id="2.3.2.26"/>
    </reaction>
</comment>
<evidence type="ECO:0000313" key="21">
    <source>
        <dbReference type="EMBL" id="KAK2149458.1"/>
    </source>
</evidence>
<dbReference type="InterPro" id="IPR000569">
    <property type="entry name" value="HECT_dom"/>
</dbReference>
<evidence type="ECO:0000256" key="15">
    <source>
        <dbReference type="ARBA" id="ARBA00067504"/>
    </source>
</evidence>
<evidence type="ECO:0000256" key="9">
    <source>
        <dbReference type="ARBA" id="ARBA00022771"/>
    </source>
</evidence>
<proteinExistence type="predicted"/>
<evidence type="ECO:0000256" key="19">
    <source>
        <dbReference type="SAM" id="MobiDB-lite"/>
    </source>
</evidence>
<evidence type="ECO:0000313" key="22">
    <source>
        <dbReference type="Proteomes" id="UP001208570"/>
    </source>
</evidence>
<keyword evidence="11" id="KW-0862">Zinc</keyword>
<evidence type="ECO:0000256" key="18">
    <source>
        <dbReference type="PROSITE-ProRule" id="PRU00104"/>
    </source>
</evidence>
<organism evidence="21 22">
    <name type="scientific">Paralvinella palmiformis</name>
    <dbReference type="NCBI Taxonomy" id="53620"/>
    <lineage>
        <taxon>Eukaryota</taxon>
        <taxon>Metazoa</taxon>
        <taxon>Spiralia</taxon>
        <taxon>Lophotrochozoa</taxon>
        <taxon>Annelida</taxon>
        <taxon>Polychaeta</taxon>
        <taxon>Sedentaria</taxon>
        <taxon>Canalipalpata</taxon>
        <taxon>Terebellida</taxon>
        <taxon>Terebelliformia</taxon>
        <taxon>Alvinellidae</taxon>
        <taxon>Paralvinella</taxon>
    </lineage>
</organism>
<evidence type="ECO:0000256" key="13">
    <source>
        <dbReference type="ARBA" id="ARBA00023108"/>
    </source>
</evidence>
<dbReference type="GO" id="GO:0061630">
    <property type="term" value="F:ubiquitin protein ligase activity"/>
    <property type="evidence" value="ECO:0007669"/>
    <property type="project" value="UniProtKB-EC"/>
</dbReference>
<dbReference type="EMBL" id="JAODUP010000451">
    <property type="protein sequence ID" value="KAK2149458.1"/>
    <property type="molecule type" value="Genomic_DNA"/>
</dbReference>
<dbReference type="GO" id="GO:0048513">
    <property type="term" value="P:animal organ development"/>
    <property type="evidence" value="ECO:0007669"/>
    <property type="project" value="UniProtKB-ARBA"/>
</dbReference>
<dbReference type="SMART" id="SM00119">
    <property type="entry name" value="HECTc"/>
    <property type="match status" value="1"/>
</dbReference>
<feature type="compositionally biased region" description="Low complexity" evidence="19">
    <location>
        <begin position="151"/>
        <end position="163"/>
    </location>
</feature>
<keyword evidence="6" id="KW-0597">Phosphoprotein</keyword>
<feature type="compositionally biased region" description="Basic and acidic residues" evidence="19">
    <location>
        <begin position="27"/>
        <end position="37"/>
    </location>
</feature>
<dbReference type="InterPro" id="IPR042556">
    <property type="entry name" value="AZUL_sf"/>
</dbReference>
<dbReference type="AlphaFoldDB" id="A0AAD9JB27"/>
<evidence type="ECO:0000256" key="1">
    <source>
        <dbReference type="ARBA" id="ARBA00000885"/>
    </source>
</evidence>
<dbReference type="PANTHER" id="PTHR45700:SF8">
    <property type="entry name" value="HECT-TYPE E3 UBIQUITIN TRANSFERASE"/>
    <property type="match status" value="1"/>
</dbReference>
<dbReference type="GO" id="GO:0080090">
    <property type="term" value="P:regulation of primary metabolic process"/>
    <property type="evidence" value="ECO:0007669"/>
    <property type="project" value="UniProtKB-ARBA"/>
</dbReference>
<evidence type="ECO:0000259" key="20">
    <source>
        <dbReference type="PROSITE" id="PS50237"/>
    </source>
</evidence>
<feature type="compositionally biased region" description="Basic and acidic residues" evidence="19">
    <location>
        <begin position="1"/>
        <end position="16"/>
    </location>
</feature>
<dbReference type="PANTHER" id="PTHR45700">
    <property type="entry name" value="UBIQUITIN-PROTEIN LIGASE E3C"/>
    <property type="match status" value="1"/>
</dbReference>
<feature type="domain" description="HECT" evidence="20">
    <location>
        <begin position="618"/>
        <end position="894"/>
    </location>
</feature>
<dbReference type="GO" id="GO:0030518">
    <property type="term" value="P:nuclear receptor-mediated steroid hormone signaling pathway"/>
    <property type="evidence" value="ECO:0007669"/>
    <property type="project" value="UniProtKB-ARBA"/>
</dbReference>
<dbReference type="Pfam" id="PF16558">
    <property type="entry name" value="AZUL"/>
    <property type="match status" value="1"/>
</dbReference>
<keyword evidence="13" id="KW-0090">Biological rhythms</keyword>
<evidence type="ECO:0000256" key="3">
    <source>
        <dbReference type="ARBA" id="ARBA00004496"/>
    </source>
</evidence>
<evidence type="ECO:0000256" key="11">
    <source>
        <dbReference type="ARBA" id="ARBA00022833"/>
    </source>
</evidence>
<dbReference type="GO" id="GO:0000502">
    <property type="term" value="C:proteasome complex"/>
    <property type="evidence" value="ECO:0007669"/>
    <property type="project" value="UniProtKB-KW"/>
</dbReference>
<comment type="subcellular location">
    <subcellularLocation>
        <location evidence="3">Cytoplasm</location>
    </subcellularLocation>
    <subcellularLocation>
        <location evidence="2">Nucleus</location>
    </subcellularLocation>
</comment>